<accession>A0ABU6VDY9</accession>
<comment type="caution">
    <text evidence="6">Lacks conserved residue(s) required for the propagation of feature annotation.</text>
</comment>
<evidence type="ECO:0000256" key="1">
    <source>
        <dbReference type="ARBA" id="ARBA00004141"/>
    </source>
</evidence>
<feature type="transmembrane region" description="Helical" evidence="6">
    <location>
        <begin position="12"/>
        <end position="34"/>
    </location>
</feature>
<dbReference type="EMBL" id="JASCZI010151207">
    <property type="protein sequence ID" value="MED6170920.1"/>
    <property type="molecule type" value="Genomic_DNA"/>
</dbReference>
<evidence type="ECO:0000256" key="5">
    <source>
        <dbReference type="ARBA" id="ARBA00023136"/>
    </source>
</evidence>
<evidence type="ECO:0000313" key="8">
    <source>
        <dbReference type="Proteomes" id="UP001341840"/>
    </source>
</evidence>
<comment type="caution">
    <text evidence="7">The sequence shown here is derived from an EMBL/GenBank/DDBJ whole genome shotgun (WGS) entry which is preliminary data.</text>
</comment>
<gene>
    <name evidence="7" type="ORF">PIB30_035791</name>
</gene>
<comment type="function">
    <text evidence="6">Choline transporter.</text>
</comment>
<comment type="similarity">
    <text evidence="2 6">Belongs to the CTL (choline transporter-like) family.</text>
</comment>
<evidence type="ECO:0000313" key="7">
    <source>
        <dbReference type="EMBL" id="MED6170920.1"/>
    </source>
</evidence>
<evidence type="ECO:0000256" key="6">
    <source>
        <dbReference type="RuleBase" id="RU368066"/>
    </source>
</evidence>
<evidence type="ECO:0000256" key="3">
    <source>
        <dbReference type="ARBA" id="ARBA00022692"/>
    </source>
</evidence>
<feature type="transmembrane region" description="Helical" evidence="6">
    <location>
        <begin position="46"/>
        <end position="69"/>
    </location>
</feature>
<feature type="transmembrane region" description="Helical" evidence="6">
    <location>
        <begin position="81"/>
        <end position="99"/>
    </location>
</feature>
<evidence type="ECO:0000256" key="4">
    <source>
        <dbReference type="ARBA" id="ARBA00022989"/>
    </source>
</evidence>
<evidence type="ECO:0000256" key="2">
    <source>
        <dbReference type="ARBA" id="ARBA00007168"/>
    </source>
</evidence>
<sequence>MATQQYVRITFQVLFYLHLLITAAMVVFITVYGLTSDSRSQSFHPLKWYLPILASTACGGLICFMWQWITFKNPGKALRATFWFTPLLTSLMAAVFVHIGTSLSLVVGTVSFLSAVAQSFYGCCVSPRFEYATNILSLSTAFPSAKSKVLALSSILIGFLKNVIQVTISRVAYLHILEVHMDANEANRDTIRNFTGCVAMGSILVPVMTLLRSFARLTCCCAGCYVGVSSVLMNHGNRWGFVHVGVYNHGFLESSYVTWDVFTRVGMLPIIDSDLTGSLCFLSGVAVGAICSMVSGMLSLLMHQSYAMDVSIYAFFIGYFMCRLAMGWLQACVSAYYVAYAENPMSNQFDSTIPDRLEQIKRSRASSPEPETILN</sequence>
<comment type="subcellular location">
    <subcellularLocation>
        <location evidence="6">Cell membrane</location>
        <topology evidence="6">Multi-pass membrane protein</topology>
    </subcellularLocation>
    <subcellularLocation>
        <location evidence="1">Membrane</location>
        <topology evidence="1">Multi-pass membrane protein</topology>
    </subcellularLocation>
</comment>
<protein>
    <recommendedName>
        <fullName evidence="6">Choline transporter-like protein</fullName>
    </recommendedName>
</protein>
<dbReference type="Proteomes" id="UP001341840">
    <property type="component" value="Unassembled WGS sequence"/>
</dbReference>
<keyword evidence="8" id="KW-1185">Reference proteome</keyword>
<dbReference type="PANTHER" id="PTHR12385:SF84">
    <property type="entry name" value="CHOLINE TRANSPORTER-LIKE PROTEIN"/>
    <property type="match status" value="1"/>
</dbReference>
<dbReference type="Pfam" id="PF04515">
    <property type="entry name" value="Choline_transpo"/>
    <property type="match status" value="1"/>
</dbReference>
<feature type="transmembrane region" description="Helical" evidence="6">
    <location>
        <begin position="312"/>
        <end position="339"/>
    </location>
</feature>
<keyword evidence="5 6" id="KW-0472">Membrane</keyword>
<dbReference type="PANTHER" id="PTHR12385">
    <property type="entry name" value="CHOLINE TRANSPORTER-LIKE (SLC FAMILY 44)"/>
    <property type="match status" value="1"/>
</dbReference>
<keyword evidence="3 6" id="KW-0812">Transmembrane</keyword>
<reference evidence="7 8" key="1">
    <citation type="journal article" date="2023" name="Plants (Basel)">
        <title>Bridging the Gap: Combining Genomics and Transcriptomics Approaches to Understand Stylosanthes scabra, an Orphan Legume from the Brazilian Caatinga.</title>
        <authorList>
            <person name="Ferreira-Neto J.R.C."/>
            <person name="da Silva M.D."/>
            <person name="Binneck E."/>
            <person name="de Melo N.F."/>
            <person name="da Silva R.H."/>
            <person name="de Melo A.L.T.M."/>
            <person name="Pandolfi V."/>
            <person name="Bustamante F.O."/>
            <person name="Brasileiro-Vidal A.C."/>
            <person name="Benko-Iseppon A.M."/>
        </authorList>
    </citation>
    <scope>NUCLEOTIDE SEQUENCE [LARGE SCALE GENOMIC DNA]</scope>
    <source>
        <tissue evidence="7">Leaves</tissue>
    </source>
</reference>
<feature type="transmembrane region" description="Helical" evidence="6">
    <location>
        <begin position="279"/>
        <end position="300"/>
    </location>
</feature>
<feature type="transmembrane region" description="Helical" evidence="6">
    <location>
        <begin position="105"/>
        <end position="129"/>
    </location>
</feature>
<name>A0ABU6VDY9_9FABA</name>
<keyword evidence="4 6" id="KW-1133">Transmembrane helix</keyword>
<proteinExistence type="inferred from homology"/>
<organism evidence="7 8">
    <name type="scientific">Stylosanthes scabra</name>
    <dbReference type="NCBI Taxonomy" id="79078"/>
    <lineage>
        <taxon>Eukaryota</taxon>
        <taxon>Viridiplantae</taxon>
        <taxon>Streptophyta</taxon>
        <taxon>Embryophyta</taxon>
        <taxon>Tracheophyta</taxon>
        <taxon>Spermatophyta</taxon>
        <taxon>Magnoliopsida</taxon>
        <taxon>eudicotyledons</taxon>
        <taxon>Gunneridae</taxon>
        <taxon>Pentapetalae</taxon>
        <taxon>rosids</taxon>
        <taxon>fabids</taxon>
        <taxon>Fabales</taxon>
        <taxon>Fabaceae</taxon>
        <taxon>Papilionoideae</taxon>
        <taxon>50 kb inversion clade</taxon>
        <taxon>dalbergioids sensu lato</taxon>
        <taxon>Dalbergieae</taxon>
        <taxon>Pterocarpus clade</taxon>
        <taxon>Stylosanthes</taxon>
    </lineage>
</organism>
<dbReference type="InterPro" id="IPR007603">
    <property type="entry name" value="Choline_transptr-like"/>
</dbReference>